<proteinExistence type="predicted"/>
<feature type="chain" id="PRO_5043879845" evidence="2">
    <location>
        <begin position="25"/>
        <end position="377"/>
    </location>
</feature>
<gene>
    <name evidence="3" type="ORF">P5X88_24125</name>
</gene>
<feature type="transmembrane region" description="Helical" evidence="1">
    <location>
        <begin position="351"/>
        <end position="369"/>
    </location>
</feature>
<evidence type="ECO:0000256" key="1">
    <source>
        <dbReference type="SAM" id="Phobius"/>
    </source>
</evidence>
<dbReference type="EMBL" id="JAROYP010000022">
    <property type="protein sequence ID" value="MDH5164026.1"/>
    <property type="molecule type" value="Genomic_DNA"/>
</dbReference>
<keyword evidence="1" id="KW-0812">Transmembrane</keyword>
<comment type="caution">
    <text evidence="3">The sequence shown here is derived from an EMBL/GenBank/DDBJ whole genome shotgun (WGS) entry which is preliminary data.</text>
</comment>
<protein>
    <submittedName>
        <fullName evidence="3">Processed acidic surface protein</fullName>
    </submittedName>
</protein>
<organism evidence="3 4">
    <name type="scientific">Heyndrickxia oleronia</name>
    <dbReference type="NCBI Taxonomy" id="38875"/>
    <lineage>
        <taxon>Bacteria</taxon>
        <taxon>Bacillati</taxon>
        <taxon>Bacillota</taxon>
        <taxon>Bacilli</taxon>
        <taxon>Bacillales</taxon>
        <taxon>Bacillaceae</taxon>
        <taxon>Heyndrickxia</taxon>
    </lineage>
</organism>
<dbReference type="InterPro" id="IPR030832">
    <property type="entry name" value="Acidic_LPXTA"/>
</dbReference>
<sequence>MKKFFLFITAFIVCLNFLPSLSLAASFEEELMSYYEDIDMSEEELNDFLEYFYDENIDSFSSVAELKELLGEPINNENLQKLIVEYQFKDEADLKDFLVENGEIDKEDNLNSVYRFINTLDETISFYIGTPITKENLKTLLEDYDMSYEELIELLSTNGDSIDQYKYIEDLDNAILAYTDDSEIFSDIFKEIGITDDEVENLLNHFMSIDMDEKMEQKLEAISERMLAIGDFDSETDLSDDQIQEIIQAYQEILALFKLDAKFYLVKGTDKKPITLNELTKLETTNEYNLSIELYNYNGDFLADMMISANLFGSELITDTINKVEKVEKSITKPVKKTIKGGKLPNTAGHYVDNILGGLAMLIVGSLMLRRWRTKKI</sequence>
<keyword evidence="1" id="KW-1133">Transmembrane helix</keyword>
<keyword evidence="2" id="KW-0732">Signal</keyword>
<name>A0AAW6T593_9BACI</name>
<dbReference type="NCBIfam" id="TIGR04383">
    <property type="entry name" value="acidic_w_LPXTA"/>
    <property type="match status" value="2"/>
</dbReference>
<accession>A0AAW6T593</accession>
<dbReference type="RefSeq" id="WP_280618711.1">
    <property type="nucleotide sequence ID" value="NZ_JAROYP010000022.1"/>
</dbReference>
<feature type="signal peptide" evidence="2">
    <location>
        <begin position="1"/>
        <end position="24"/>
    </location>
</feature>
<dbReference type="Proteomes" id="UP001159179">
    <property type="component" value="Unassembled WGS sequence"/>
</dbReference>
<dbReference type="AlphaFoldDB" id="A0AAW6T593"/>
<evidence type="ECO:0000313" key="3">
    <source>
        <dbReference type="EMBL" id="MDH5164026.1"/>
    </source>
</evidence>
<evidence type="ECO:0000313" key="4">
    <source>
        <dbReference type="Proteomes" id="UP001159179"/>
    </source>
</evidence>
<keyword evidence="1" id="KW-0472">Membrane</keyword>
<evidence type="ECO:0000256" key="2">
    <source>
        <dbReference type="SAM" id="SignalP"/>
    </source>
</evidence>
<reference evidence="3" key="1">
    <citation type="submission" date="2023-03" db="EMBL/GenBank/DDBJ databases">
        <title>Bacterial isolates from washroom surfaces on a university campus.</title>
        <authorList>
            <person name="Holman D.B."/>
            <person name="Gzyl K.E."/>
            <person name="Taheri A.E."/>
        </authorList>
    </citation>
    <scope>NUCLEOTIDE SEQUENCE</scope>
    <source>
        <strain evidence="3">RD03</strain>
    </source>
</reference>